<dbReference type="PROSITE" id="PS50280">
    <property type="entry name" value="SET"/>
    <property type="match status" value="1"/>
</dbReference>
<dbReference type="InterPro" id="IPR046341">
    <property type="entry name" value="SET_dom_sf"/>
</dbReference>
<evidence type="ECO:0000313" key="3">
    <source>
        <dbReference type="EMBL" id="ODV96863.1"/>
    </source>
</evidence>
<dbReference type="InterPro" id="IPR011383">
    <property type="entry name" value="N-lys_methylase_SETD6"/>
</dbReference>
<comment type="function">
    <text evidence="1">S-adenosyl-L-methionine-dependent protein-lysine N-methyltransferase that monomethylates 60S ribosomal protein L42.</text>
</comment>
<protein>
    <recommendedName>
        <fullName evidence="1">Ribosomal lysine N-methyltransferase 4</fullName>
        <ecNumber evidence="1">2.1.1.-</ecNumber>
    </recommendedName>
</protein>
<dbReference type="Gene3D" id="3.90.1410.10">
    <property type="entry name" value="set domain protein methyltransferase, domain 1"/>
    <property type="match status" value="1"/>
</dbReference>
<comment type="subcellular location">
    <subcellularLocation>
        <location evidence="1">Nucleus</location>
    </subcellularLocation>
</comment>
<feature type="domain" description="SET" evidence="2">
    <location>
        <begin position="29"/>
        <end position="256"/>
    </location>
</feature>
<dbReference type="AlphaFoldDB" id="A0A1E4TYL7"/>
<organism evidence="3 4">
    <name type="scientific">Pachysolen tannophilus NRRL Y-2460</name>
    <dbReference type="NCBI Taxonomy" id="669874"/>
    <lineage>
        <taxon>Eukaryota</taxon>
        <taxon>Fungi</taxon>
        <taxon>Dikarya</taxon>
        <taxon>Ascomycota</taxon>
        <taxon>Saccharomycotina</taxon>
        <taxon>Pichiomycetes</taxon>
        <taxon>Pachysolenaceae</taxon>
        <taxon>Pachysolen</taxon>
    </lineage>
</organism>
<dbReference type="PANTHER" id="PTHR13271:SF34">
    <property type="entry name" value="N-LYSINE METHYLTRANSFERASE SETD6"/>
    <property type="match status" value="1"/>
</dbReference>
<dbReference type="PANTHER" id="PTHR13271">
    <property type="entry name" value="UNCHARACTERIZED PUTATIVE METHYLTRANSFERASE"/>
    <property type="match status" value="1"/>
</dbReference>
<dbReference type="InterPro" id="IPR001214">
    <property type="entry name" value="SET_dom"/>
</dbReference>
<comment type="similarity">
    <text evidence="1">Belongs to the class V-like SAM-binding methyltransferase superfamily. Histone-lysine methyltransferase family. SETD6 subfamily.</text>
</comment>
<evidence type="ECO:0000313" key="4">
    <source>
        <dbReference type="Proteomes" id="UP000094236"/>
    </source>
</evidence>
<dbReference type="Pfam" id="PF00856">
    <property type="entry name" value="SET"/>
    <property type="match status" value="1"/>
</dbReference>
<dbReference type="PIRSF" id="PIRSF011771">
    <property type="entry name" value="RMS1_SET"/>
    <property type="match status" value="1"/>
</dbReference>
<dbReference type="SUPFAM" id="SSF82199">
    <property type="entry name" value="SET domain"/>
    <property type="match status" value="1"/>
</dbReference>
<keyword evidence="1" id="KW-0949">S-adenosyl-L-methionine</keyword>
<proteinExistence type="inferred from homology"/>
<dbReference type="FunFam" id="3.90.1410.10:FF:000007">
    <property type="entry name" value="Ribosomal lysine N-methyltransferase 4"/>
    <property type="match status" value="1"/>
</dbReference>
<dbReference type="GO" id="GO:0005634">
    <property type="term" value="C:nucleus"/>
    <property type="evidence" value="ECO:0007669"/>
    <property type="project" value="UniProtKB-SubCell"/>
</dbReference>
<gene>
    <name evidence="3" type="ORF">PACTADRAFT_74475</name>
</gene>
<accession>A0A1E4TYL7</accession>
<keyword evidence="1" id="KW-0808">Transferase</keyword>
<dbReference type="GO" id="GO:0032259">
    <property type="term" value="P:methylation"/>
    <property type="evidence" value="ECO:0007669"/>
    <property type="project" value="UniProtKB-KW"/>
</dbReference>
<dbReference type="EMBL" id="KV454012">
    <property type="protein sequence ID" value="ODV96863.1"/>
    <property type="molecule type" value="Genomic_DNA"/>
</dbReference>
<reference evidence="4" key="1">
    <citation type="submission" date="2016-05" db="EMBL/GenBank/DDBJ databases">
        <title>Comparative genomics of biotechnologically important yeasts.</title>
        <authorList>
            <consortium name="DOE Joint Genome Institute"/>
            <person name="Riley R."/>
            <person name="Haridas S."/>
            <person name="Wolfe K.H."/>
            <person name="Lopes M.R."/>
            <person name="Hittinger C.T."/>
            <person name="Goker M."/>
            <person name="Salamov A."/>
            <person name="Wisecaver J."/>
            <person name="Long T.M."/>
            <person name="Aerts A.L."/>
            <person name="Barry K."/>
            <person name="Choi C."/>
            <person name="Clum A."/>
            <person name="Coughlan A.Y."/>
            <person name="Deshpande S."/>
            <person name="Douglass A.P."/>
            <person name="Hanson S.J."/>
            <person name="Klenk H.-P."/>
            <person name="Labutti K."/>
            <person name="Lapidus A."/>
            <person name="Lindquist E."/>
            <person name="Lipzen A."/>
            <person name="Meier-Kolthoff J.P."/>
            <person name="Ohm R.A."/>
            <person name="Otillar R.P."/>
            <person name="Pangilinan J."/>
            <person name="Peng Y."/>
            <person name="Rokas A."/>
            <person name="Rosa C.A."/>
            <person name="Scheuner C."/>
            <person name="Sibirny A.A."/>
            <person name="Slot J.C."/>
            <person name="Stielow J.B."/>
            <person name="Sun H."/>
            <person name="Kurtzman C.P."/>
            <person name="Blackwell M."/>
            <person name="Grigoriev I.V."/>
            <person name="Jeffries T.W."/>
        </authorList>
    </citation>
    <scope>NUCLEOTIDE SEQUENCE [LARGE SCALE GENOMIC DNA]</scope>
    <source>
        <strain evidence="4">NRRL Y-2460</strain>
    </source>
</reference>
<keyword evidence="1" id="KW-0539">Nucleus</keyword>
<dbReference type="InterPro" id="IPR050600">
    <property type="entry name" value="SETD3_SETD6_MTase"/>
</dbReference>
<keyword evidence="4" id="KW-1185">Reference proteome</keyword>
<name>A0A1E4TYL7_PACTA</name>
<evidence type="ECO:0000256" key="1">
    <source>
        <dbReference type="PIRNR" id="PIRNR011771"/>
    </source>
</evidence>
<dbReference type="STRING" id="669874.A0A1E4TYL7"/>
<evidence type="ECO:0000259" key="2">
    <source>
        <dbReference type="PROSITE" id="PS50280"/>
    </source>
</evidence>
<dbReference type="Proteomes" id="UP000094236">
    <property type="component" value="Unassembled WGS sequence"/>
</dbReference>
<keyword evidence="1" id="KW-0489">Methyltransferase</keyword>
<dbReference type="OrthoDB" id="341421at2759"/>
<dbReference type="EC" id="2.1.1.-" evidence="1"/>
<dbReference type="GO" id="GO:0016279">
    <property type="term" value="F:protein-lysine N-methyltransferase activity"/>
    <property type="evidence" value="ECO:0007669"/>
    <property type="project" value="UniProtKB-UniRule"/>
</dbReference>
<sequence>MSGGVDGFFERASAGFVDFLLDNGVKISEKVQVWDYRDVNQGRGLKAIQDIEKDEVLFSVPRSVILNVETSSLPEGVKMKLKDLGQWEALIITILYEKYTSFSKWIPYFEVLPSSNFNNLMFWDQDDLVNLGPSLVLDRIGKVEAEEMYKKIFPQIVQSLGLYELLKDVSIDEFHKVASTIMSYSFDVSKSVDTNEEDEEEEEEEEEFIKTMVPLADTLNADTNLCNAHLIYTKDALVMTAISKIGKGEQVYNSYGEHPNSEILRRYGYVEPNGSKFDFGEILLTSIEKNFSEFYNIENNLMTLIIKSISKSEFLTEMENSIIFETYECYKDGETIPEFILLAQVLTLVGLIHQSEDGLEAETFKLEQFINRLVKKSFMLIEDGKLTKSTKENIIKIMEARITSYTNFLKENKLSSDNTDIHKLRVSMAKSVLKSELDSLNNTKLKFATNFKLIDDEKMIRNVLKRKMATDDTIRTKKAKK</sequence>